<organism evidence="2 3">
    <name type="scientific">Ureaplasma ceti</name>
    <dbReference type="NCBI Taxonomy" id="3119530"/>
    <lineage>
        <taxon>Bacteria</taxon>
        <taxon>Bacillati</taxon>
        <taxon>Mycoplasmatota</taxon>
        <taxon>Mycoplasmoidales</taxon>
        <taxon>Mycoplasmoidaceae</taxon>
        <taxon>Ureaplasma</taxon>
    </lineage>
</organism>
<keyword evidence="1" id="KW-1133">Transmembrane helix</keyword>
<dbReference type="Proteomes" id="UP001449582">
    <property type="component" value="Unassembled WGS sequence"/>
</dbReference>
<evidence type="ECO:0000313" key="3">
    <source>
        <dbReference type="Proteomes" id="UP001449582"/>
    </source>
</evidence>
<keyword evidence="1" id="KW-0812">Transmembrane</keyword>
<feature type="transmembrane region" description="Helical" evidence="1">
    <location>
        <begin position="20"/>
        <end position="44"/>
    </location>
</feature>
<sequence length="106" mass="12252">MPKWFQNLNESQKMKVRWILVILTFIFIGVCLGLMIWGACILGYADAHHGSYNEYILGGLLTGICGFTFIFSLLNIFIYLSNRKEMFNKIKTTTKKILHIGEKENE</sequence>
<evidence type="ECO:0000313" key="2">
    <source>
        <dbReference type="EMBL" id="GAA5414550.1"/>
    </source>
</evidence>
<feature type="transmembrane region" description="Helical" evidence="1">
    <location>
        <begin position="56"/>
        <end position="80"/>
    </location>
</feature>
<keyword evidence="3" id="KW-1185">Reference proteome</keyword>
<reference evidence="2" key="1">
    <citation type="submission" date="2024-02" db="EMBL/GenBank/DDBJ databases">
        <title>Draft genome sequence of new strains in genus Ureaplasma.</title>
        <authorList>
            <person name="Nakajima Y."/>
            <person name="Segawa T."/>
        </authorList>
    </citation>
    <scope>NUCLEOTIDE SEQUENCE [LARGE SCALE GENOMIC DNA]</scope>
    <source>
        <strain evidence="2">OM1</strain>
    </source>
</reference>
<evidence type="ECO:0000256" key="1">
    <source>
        <dbReference type="SAM" id="Phobius"/>
    </source>
</evidence>
<name>A0ABP9U5E1_9BACT</name>
<proteinExistence type="predicted"/>
<gene>
    <name evidence="2" type="ORF">UREOM_2610</name>
</gene>
<accession>A0ABP9U5E1</accession>
<comment type="caution">
    <text evidence="2">The sequence shown here is derived from an EMBL/GenBank/DDBJ whole genome shotgun (WGS) entry which is preliminary data.</text>
</comment>
<dbReference type="EMBL" id="BAABQM010000002">
    <property type="protein sequence ID" value="GAA5414550.1"/>
    <property type="molecule type" value="Genomic_DNA"/>
</dbReference>
<keyword evidence="1" id="KW-0472">Membrane</keyword>
<protein>
    <submittedName>
        <fullName evidence="2">Uncharacterized protein</fullName>
    </submittedName>
</protein>